<dbReference type="Ensembl" id="ENST00000673705.1">
    <property type="protein sequence ID" value="ENSP00000501021.1"/>
    <property type="gene ID" value="ENSG00000092529.26"/>
</dbReference>
<dbReference type="Bgee" id="ENSG00000092529">
    <property type="expression patterns" value="Expressed in hindlimb stylopod muscle and 93 other cell types or tissues"/>
</dbReference>
<gene>
    <name evidence="1" type="primary">CAPN3</name>
</gene>
<name>A0A669KB02_HUMAN</name>
<sequence length="84" mass="9400">EICENPRFIIDGANRTDICQGELDGRTGALWTKMRRPVCSTRSLRMESSGCPMRISSTISQSWRSATSRPMLCSLTSFRPGQCL</sequence>
<keyword evidence="2" id="KW-1185">Reference proteome</keyword>
<dbReference type="OpenTargets" id="ENSG00000092529"/>
<reference evidence="1 2" key="3">
    <citation type="journal article" date="2006" name="Nature">
        <title>Analysis of the DNA sequence and duplication history of human chromosome 15.</title>
        <authorList>
            <person name="Zody M.C."/>
            <person name="Garber M."/>
            <person name="Sharpe T."/>
            <person name="Young S.K."/>
            <person name="Rowen L."/>
            <person name="O'Neill K."/>
            <person name="Whittaker C.A."/>
            <person name="Kamal M."/>
            <person name="Chang J.L."/>
            <person name="Cuomo C.A."/>
            <person name="Dewar K."/>
            <person name="FitzGerald M.G."/>
            <person name="Kodira C.D."/>
            <person name="Madan A."/>
            <person name="Qin S."/>
            <person name="Yang X."/>
            <person name="Abbasi N."/>
            <person name="Abouelleil A."/>
            <person name="Arachchi H.M."/>
            <person name="Baradarani L."/>
            <person name="Birditt B."/>
            <person name="Bloom S."/>
            <person name="Bloom T."/>
            <person name="Borowsky M.L."/>
            <person name="Burke J."/>
            <person name="Butler J."/>
            <person name="Cook A."/>
            <person name="DeArellano K."/>
            <person name="DeCaprio D."/>
            <person name="Dorris L.III."/>
            <person name="Dors M."/>
            <person name="Eichler E.E."/>
            <person name="Engels R."/>
            <person name="Fahey J."/>
            <person name="Fleetwood P."/>
            <person name="Friedman C."/>
            <person name="Gearin G."/>
            <person name="Hall J.L."/>
            <person name="Hensley G."/>
            <person name="Johnson E."/>
            <person name="Jones C."/>
            <person name="Kamat A."/>
            <person name="Kaur A."/>
            <person name="Locke D.P."/>
            <person name="Madan A."/>
            <person name="Munson G."/>
            <person name="Jaffe D.B."/>
            <person name="Lui A."/>
            <person name="Macdonald P."/>
            <person name="Mauceli E."/>
            <person name="Naylor J.W."/>
            <person name="Nesbitt R."/>
            <person name="Nicol R."/>
            <person name="O'Leary S.B."/>
            <person name="Ratcliffe A."/>
            <person name="Rounsley S."/>
            <person name="She X."/>
            <person name="Sneddon K.M."/>
            <person name="Stewart S."/>
            <person name="Sougnez C."/>
            <person name="Stone S.M."/>
            <person name="Topham K."/>
            <person name="Vincent D."/>
            <person name="Wang S."/>
            <person name="Zimmer A.R."/>
            <person name="Birren B.W."/>
            <person name="Hood L."/>
            <person name="Lander E.S."/>
            <person name="Nusbaum C."/>
        </authorList>
    </citation>
    <scope>NUCLEOTIDE SEQUENCE [LARGE SCALE GENOMIC DNA]</scope>
</reference>
<reference evidence="1" key="4">
    <citation type="submission" date="2025-08" db="UniProtKB">
        <authorList>
            <consortium name="Ensembl"/>
        </authorList>
    </citation>
    <scope>IDENTIFICATION</scope>
</reference>
<evidence type="ECO:0000313" key="2">
    <source>
        <dbReference type="Proteomes" id="UP000005640"/>
    </source>
</evidence>
<dbReference type="ExpressionAtlas" id="A0A669KB02">
    <property type="expression patterns" value="baseline and differential"/>
</dbReference>
<dbReference type="HGNC" id="HGNC:1480">
    <property type="gene designation" value="CAPN3"/>
</dbReference>
<feature type="non-terminal residue" evidence="1">
    <location>
        <position position="1"/>
    </location>
</feature>
<proteinExistence type="predicted"/>
<dbReference type="Proteomes" id="UP000005640">
    <property type="component" value="Chromosome 15"/>
</dbReference>
<evidence type="ECO:0000313" key="1">
    <source>
        <dbReference type="Ensembl" id="ENSP00000501021.1"/>
    </source>
</evidence>
<dbReference type="AlphaFoldDB" id="A0A669KB02"/>
<reference evidence="1 2" key="1">
    <citation type="journal article" date="2001" name="Nature">
        <title>Initial sequencing and analysis of the human genome.</title>
        <authorList>
            <consortium name="International Human Genome Sequencing Consortium"/>
            <person name="Lander E.S."/>
            <person name="Linton L.M."/>
            <person name="Birren B."/>
            <person name="Nusbaum C."/>
            <person name="Zody M.C."/>
            <person name="Baldwin J."/>
            <person name="Devon K."/>
            <person name="Dewar K."/>
            <person name="Doyle M."/>
            <person name="FitzHugh W."/>
            <person name="Funke R."/>
            <person name="Gage D."/>
            <person name="Harris K."/>
            <person name="Heaford A."/>
            <person name="Howland J."/>
            <person name="Kann L."/>
            <person name="Lehoczky J."/>
            <person name="LeVine R."/>
            <person name="McEwan P."/>
            <person name="McKernan K."/>
            <person name="Meldrim J."/>
            <person name="Mesirov J.P."/>
            <person name="Miranda C."/>
            <person name="Morris W."/>
            <person name="Naylor J."/>
            <person name="Raymond C."/>
            <person name="Rosetti M."/>
            <person name="Santos R."/>
            <person name="Sheridan A."/>
            <person name="Sougnez C."/>
            <person name="Stange-Thomann N."/>
            <person name="Stojanovic N."/>
            <person name="Subramanian A."/>
            <person name="Wyman D."/>
            <person name="Rogers J."/>
            <person name="Sulston J."/>
            <person name="Ainscough R."/>
            <person name="Beck S."/>
            <person name="Bentley D."/>
            <person name="Burton J."/>
            <person name="Clee C."/>
            <person name="Carter N."/>
            <person name="Coulson A."/>
            <person name="Deadman R."/>
            <person name="Deloukas P."/>
            <person name="Dunham A."/>
            <person name="Dunham I."/>
            <person name="Durbin R."/>
            <person name="French L."/>
            <person name="Grafham D."/>
            <person name="Gregory S."/>
            <person name="Hubbard T."/>
            <person name="Humphray S."/>
            <person name="Hunt A."/>
            <person name="Jones M."/>
            <person name="Lloyd C."/>
            <person name="McMurray A."/>
            <person name="Matthews L."/>
            <person name="Mercer S."/>
            <person name="Milne S."/>
            <person name="Mullikin J.C."/>
            <person name="Mungall A."/>
            <person name="Plumb R."/>
            <person name="Ross M."/>
            <person name="Shownkeen R."/>
            <person name="Sims S."/>
            <person name="Waterston R.H."/>
            <person name="Wilson R.K."/>
            <person name="Hillier L.W."/>
            <person name="McPherson J.D."/>
            <person name="Marra M.A."/>
            <person name="Mardis E.R."/>
            <person name="Fulton L.A."/>
            <person name="Chinwalla A.T."/>
            <person name="Pepin K.H."/>
            <person name="Gish W.R."/>
            <person name="Chissoe S.L."/>
            <person name="Wendl M.C."/>
            <person name="Delehaunty K.D."/>
            <person name="Miner T.L."/>
            <person name="Delehaunty A."/>
            <person name="Kramer J.B."/>
            <person name="Cook L.L."/>
            <person name="Fulton R.S."/>
            <person name="Johnson D.L."/>
            <person name="Minx P.J."/>
            <person name="Clifton S.W."/>
            <person name="Hawkins T."/>
            <person name="Branscomb E."/>
            <person name="Predki P."/>
            <person name="Richardson P."/>
            <person name="Wenning S."/>
            <person name="Slezak T."/>
            <person name="Doggett N."/>
            <person name="Cheng J.F."/>
            <person name="Olsen A."/>
            <person name="Lucas S."/>
            <person name="Elkin C."/>
            <person name="Uberbacher E."/>
            <person name="Frazier M."/>
            <person name="Gibbs R.A."/>
            <person name="Muzny D.M."/>
            <person name="Scherer S.E."/>
            <person name="Bouck J.B."/>
            <person name="Sodergren E.J."/>
            <person name="Worley K.C."/>
            <person name="Rives C.M."/>
            <person name="Gorrell J.H."/>
            <person name="Metzker M.L."/>
            <person name="Naylor S.L."/>
            <person name="Kucherlapati R.S."/>
            <person name="Nelson D.L."/>
            <person name="Weinstock G.M."/>
            <person name="Sakaki Y."/>
            <person name="Fujiyama A."/>
            <person name="Hattori M."/>
            <person name="Yada T."/>
            <person name="Toyoda A."/>
            <person name="Itoh T."/>
            <person name="Kawagoe C."/>
            <person name="Watanabe H."/>
            <person name="Totoki Y."/>
            <person name="Taylor T."/>
            <person name="Weissenbach J."/>
            <person name="Heilig R."/>
            <person name="Saurin W."/>
            <person name="Artiguenave F."/>
            <person name="Brottier P."/>
            <person name="Bruls T."/>
            <person name="Pelletier E."/>
            <person name="Robert C."/>
            <person name="Wincker P."/>
            <person name="Smith D.R."/>
            <person name="Doucette-Stamm L."/>
            <person name="Rubenfield M."/>
            <person name="Weinstock K."/>
            <person name="Lee H.M."/>
            <person name="Dubois J."/>
            <person name="Rosenthal A."/>
            <person name="Platzer M."/>
            <person name="Nyakatura G."/>
            <person name="Taudien S."/>
            <person name="Rump A."/>
            <person name="Yang H."/>
            <person name="Yu J."/>
            <person name="Wang J."/>
            <person name="Huang G."/>
            <person name="Gu J."/>
            <person name="Hood L."/>
            <person name="Rowen L."/>
            <person name="Madan A."/>
            <person name="Qin S."/>
            <person name="Davis R.W."/>
            <person name="Federspiel N.A."/>
            <person name="Abola A.P."/>
            <person name="Proctor M.J."/>
            <person name="Myers R.M."/>
            <person name="Schmutz J."/>
            <person name="Dickson M."/>
            <person name="Grimwood J."/>
            <person name="Cox D.R."/>
            <person name="Olson M.V."/>
            <person name="Kaul R."/>
            <person name="Raymond C."/>
            <person name="Shimizu N."/>
            <person name="Kawasaki K."/>
            <person name="Minoshima S."/>
            <person name="Evans G.A."/>
            <person name="Athanasiou M."/>
            <person name="Schultz R."/>
            <person name="Roe B.A."/>
            <person name="Chen F."/>
            <person name="Pan H."/>
            <person name="Ramser J."/>
            <person name="Lehrach H."/>
            <person name="Reinhardt R."/>
            <person name="McCombie W.R."/>
            <person name="de la Bastide M."/>
            <person name="Dedhia N."/>
            <person name="Blocker H."/>
            <person name="Hornischer K."/>
            <person name="Nordsiek G."/>
            <person name="Agarwala R."/>
            <person name="Aravind L."/>
            <person name="Bailey J.A."/>
            <person name="Bateman A."/>
            <person name="Batzoglou S."/>
            <person name="Birney E."/>
            <person name="Bork P."/>
            <person name="Brown D.G."/>
            <person name="Burge C.B."/>
            <person name="Cerutti L."/>
            <person name="Chen H.C."/>
            <person name="Church D."/>
            <person name="Clamp M."/>
            <person name="Copley R.R."/>
            <person name="Doerks T."/>
            <person name="Eddy S.R."/>
            <person name="Eichler E.E."/>
            <person name="Furey T.S."/>
            <person name="Galagan J."/>
            <person name="Gilbert J.G."/>
            <person name="Harmon C."/>
            <person name="Hayashizaki Y."/>
            <person name="Haussler D."/>
            <person name="Hermjakob H."/>
            <person name="Hokamp K."/>
            <person name="Jang W."/>
            <person name="Johnson L.S."/>
            <person name="Jones T.A."/>
            <person name="Kasif S."/>
            <person name="Kaspryzk A."/>
            <person name="Kennedy S."/>
            <person name="Kent W.J."/>
            <person name="Kitts P."/>
            <person name="Koonin E.V."/>
            <person name="Korf I."/>
            <person name="Kulp D."/>
            <person name="Lancet D."/>
            <person name="Lowe T.M."/>
            <person name="McLysaght A."/>
            <person name="Mikkelsen T."/>
            <person name="Moran J.V."/>
            <person name="Mulder N."/>
            <person name="Pollara V.J."/>
            <person name="Ponting C.P."/>
            <person name="Schuler G."/>
            <person name="Schultz J."/>
            <person name="Slater G."/>
            <person name="Smit A.F."/>
            <person name="Stupka E."/>
            <person name="Szustakowski J."/>
            <person name="Thierry-Mieg D."/>
            <person name="Thierry-Mieg J."/>
            <person name="Wagner L."/>
            <person name="Wallis J."/>
            <person name="Wheeler R."/>
            <person name="Williams A."/>
            <person name="Wolf Y.I."/>
            <person name="Wolfe K.H."/>
            <person name="Yang S.P."/>
            <person name="Yeh R.F."/>
            <person name="Collins F."/>
            <person name="Guyer M.S."/>
            <person name="Peterson J."/>
            <person name="Felsenfeld A."/>
            <person name="Wetterstrand K.A."/>
            <person name="Patrinos A."/>
            <person name="Morgan M.J."/>
            <person name="de Jong P."/>
            <person name="Catanese J.J."/>
            <person name="Osoegawa K."/>
            <person name="Shizuya H."/>
            <person name="Choi S."/>
            <person name="Chen Y.J."/>
        </authorList>
    </citation>
    <scope>NUCLEOTIDE SEQUENCE [LARGE SCALE GENOMIC DNA]</scope>
</reference>
<dbReference type="OrthoDB" id="424753at2759"/>
<dbReference type="EMBL" id="AC012651">
    <property type="status" value="NOT_ANNOTATED_CDS"/>
    <property type="molecule type" value="Genomic_DNA"/>
</dbReference>
<accession>A0A669KB02</accession>
<reference evidence="1" key="5">
    <citation type="submission" date="2025-09" db="UniProtKB">
        <authorList>
            <consortium name="Ensembl"/>
        </authorList>
    </citation>
    <scope>IDENTIFICATION</scope>
</reference>
<protein>
    <submittedName>
        <fullName evidence="1">Calpain 3</fullName>
    </submittedName>
</protein>
<organism evidence="1 2">
    <name type="scientific">Homo sapiens</name>
    <name type="common">Human</name>
    <dbReference type="NCBI Taxonomy" id="9606"/>
    <lineage>
        <taxon>Eukaryota</taxon>
        <taxon>Metazoa</taxon>
        <taxon>Chordata</taxon>
        <taxon>Craniata</taxon>
        <taxon>Vertebrata</taxon>
        <taxon>Euteleostomi</taxon>
        <taxon>Mammalia</taxon>
        <taxon>Eutheria</taxon>
        <taxon>Euarchontoglires</taxon>
        <taxon>Primates</taxon>
        <taxon>Haplorrhini</taxon>
        <taxon>Catarrhini</taxon>
        <taxon>Hominidae</taxon>
        <taxon>Homo</taxon>
    </lineage>
</organism>
<dbReference type="GeneTree" id="ENSGT00940000156092"/>
<dbReference type="SMR" id="A0A669KB02"/>
<reference evidence="1 2" key="2">
    <citation type="journal article" date="2004" name="Nature">
        <title>Finishing the euchromatic sequence of the human genome.</title>
        <authorList>
            <consortium name="International Human Genome Sequencing Consortium"/>
        </authorList>
    </citation>
    <scope>NUCLEOTIDE SEQUENCE [LARGE SCALE GENOMIC DNA]</scope>
</reference>